<organism evidence="1 2">
    <name type="scientific">Choristoneura fumiferana</name>
    <name type="common">Spruce budworm moth</name>
    <name type="synonym">Archips fumiferana</name>
    <dbReference type="NCBI Taxonomy" id="7141"/>
    <lineage>
        <taxon>Eukaryota</taxon>
        <taxon>Metazoa</taxon>
        <taxon>Ecdysozoa</taxon>
        <taxon>Arthropoda</taxon>
        <taxon>Hexapoda</taxon>
        <taxon>Insecta</taxon>
        <taxon>Pterygota</taxon>
        <taxon>Neoptera</taxon>
        <taxon>Endopterygota</taxon>
        <taxon>Lepidoptera</taxon>
        <taxon>Glossata</taxon>
        <taxon>Ditrysia</taxon>
        <taxon>Tortricoidea</taxon>
        <taxon>Tortricidae</taxon>
        <taxon>Tortricinae</taxon>
        <taxon>Choristoneura</taxon>
    </lineage>
</organism>
<comment type="caution">
    <text evidence="1">The sequence shown here is derived from an EMBL/GenBank/DDBJ whole genome shotgun (WGS) entry which is preliminary data.</text>
</comment>
<accession>A0ACC0JK22</accession>
<gene>
    <name evidence="1" type="ORF">MSG28_002939</name>
</gene>
<dbReference type="Proteomes" id="UP001064048">
    <property type="component" value="Chromosome 4"/>
</dbReference>
<name>A0ACC0JK22_CHOFU</name>
<evidence type="ECO:0000313" key="2">
    <source>
        <dbReference type="Proteomes" id="UP001064048"/>
    </source>
</evidence>
<keyword evidence="2" id="KW-1185">Reference proteome</keyword>
<sequence length="239" mass="27388">MNPMTNVKNVLKLSKNELTGNSKSSWHDQYKDSAWVFVGGLPYDLTEGDIICVFSQYGEVVNINLVRDKATGKSRGFAFICYEDQRSTILAVDNLNGRTVRVDHCEQYRAPNADMSKVDELTAAIRQEGLMMKNQNNNWGNSFRTQETVQAMEVGRTGRVQVEDIIFLVRKDQRKYARVKDLLTMNEELKKARKAFDEVKYKISNNNDGRTTDSLLLRLMQSEVDLPQNLQNMMMLLST</sequence>
<dbReference type="EMBL" id="CM046104">
    <property type="protein sequence ID" value="KAI8424462.1"/>
    <property type="molecule type" value="Genomic_DNA"/>
</dbReference>
<protein>
    <submittedName>
        <fullName evidence="1">Uncharacterized protein</fullName>
    </submittedName>
</protein>
<evidence type="ECO:0000313" key="1">
    <source>
        <dbReference type="EMBL" id="KAI8424462.1"/>
    </source>
</evidence>
<reference evidence="1 2" key="1">
    <citation type="journal article" date="2022" name="Genome Biol. Evol.">
        <title>The Spruce Budworm Genome: Reconstructing the Evolutionary History of Antifreeze Proteins.</title>
        <authorList>
            <person name="Beliveau C."/>
            <person name="Gagne P."/>
            <person name="Picq S."/>
            <person name="Vernygora O."/>
            <person name="Keeling C.I."/>
            <person name="Pinkney K."/>
            <person name="Doucet D."/>
            <person name="Wen F."/>
            <person name="Johnston J.S."/>
            <person name="Maaroufi H."/>
            <person name="Boyle B."/>
            <person name="Laroche J."/>
            <person name="Dewar K."/>
            <person name="Juretic N."/>
            <person name="Blackburn G."/>
            <person name="Nisole A."/>
            <person name="Brunet B."/>
            <person name="Brandao M."/>
            <person name="Lumley L."/>
            <person name="Duan J."/>
            <person name="Quan G."/>
            <person name="Lucarotti C.J."/>
            <person name="Roe A.D."/>
            <person name="Sperling F.A.H."/>
            <person name="Levesque R.C."/>
            <person name="Cusson M."/>
        </authorList>
    </citation>
    <scope>NUCLEOTIDE SEQUENCE [LARGE SCALE GENOMIC DNA]</scope>
    <source>
        <strain evidence="1">Glfc:IPQL:Cfum</strain>
    </source>
</reference>
<proteinExistence type="predicted"/>